<dbReference type="PROSITE" id="PS50157">
    <property type="entry name" value="ZINC_FINGER_C2H2_2"/>
    <property type="match status" value="1"/>
</dbReference>
<keyword evidence="5" id="KW-0862">Zinc</keyword>
<dbReference type="InterPro" id="IPR013087">
    <property type="entry name" value="Znf_C2H2_type"/>
</dbReference>
<evidence type="ECO:0000256" key="6">
    <source>
        <dbReference type="ARBA" id="ARBA00023015"/>
    </source>
</evidence>
<reference evidence="12" key="1">
    <citation type="submission" date="2015-04" db="EMBL/GenBank/DDBJ databases">
        <title>The genome sequence of the plant pathogenic Rhizarian Plasmodiophora brassicae reveals insights in its biotrophic life cycle and the origin of chitin synthesis.</title>
        <authorList>
            <person name="Schwelm A."/>
            <person name="Fogelqvist J."/>
            <person name="Knaust A."/>
            <person name="Julke S."/>
            <person name="Lilja T."/>
            <person name="Dhandapani V."/>
            <person name="Bonilla-Rosso G."/>
            <person name="Karlsson M."/>
            <person name="Shevchenko A."/>
            <person name="Choi S.R."/>
            <person name="Kim H.G."/>
            <person name="Park J.Y."/>
            <person name="Lim Y.P."/>
            <person name="Ludwig-Muller J."/>
            <person name="Dixelius C."/>
        </authorList>
    </citation>
    <scope>NUCLEOTIDE SEQUENCE</scope>
    <source>
        <tissue evidence="12">Potato root galls</tissue>
    </source>
</reference>
<dbReference type="PROSITE" id="PS00028">
    <property type="entry name" value="ZINC_FINGER_C2H2_1"/>
    <property type="match status" value="2"/>
</dbReference>
<dbReference type="GO" id="GO:0008270">
    <property type="term" value="F:zinc ion binding"/>
    <property type="evidence" value="ECO:0007669"/>
    <property type="project" value="UniProtKB-KW"/>
</dbReference>
<keyword evidence="2" id="KW-0479">Metal-binding</keyword>
<dbReference type="GO" id="GO:0000981">
    <property type="term" value="F:DNA-binding transcription factor activity, RNA polymerase II-specific"/>
    <property type="evidence" value="ECO:0007669"/>
    <property type="project" value="TreeGrafter"/>
</dbReference>
<evidence type="ECO:0000313" key="12">
    <source>
        <dbReference type="EMBL" id="CRZ11305.1"/>
    </source>
</evidence>
<evidence type="ECO:0000256" key="2">
    <source>
        <dbReference type="ARBA" id="ARBA00022723"/>
    </source>
</evidence>
<dbReference type="SMART" id="SM00355">
    <property type="entry name" value="ZnF_C2H2"/>
    <property type="match status" value="2"/>
</dbReference>
<dbReference type="GO" id="GO:0003677">
    <property type="term" value="F:DNA binding"/>
    <property type="evidence" value="ECO:0007669"/>
    <property type="project" value="UniProtKB-KW"/>
</dbReference>
<keyword evidence="4 9" id="KW-0863">Zinc-finger</keyword>
<dbReference type="AlphaFoldDB" id="A0A0H5RAW2"/>
<accession>A0A0H5RAW2</accession>
<dbReference type="PANTHER" id="PTHR24394:SF48">
    <property type="entry name" value="ZINC FINGER PROTEIN 771"/>
    <property type="match status" value="1"/>
</dbReference>
<evidence type="ECO:0000256" key="4">
    <source>
        <dbReference type="ARBA" id="ARBA00022771"/>
    </source>
</evidence>
<evidence type="ECO:0000256" key="5">
    <source>
        <dbReference type="ARBA" id="ARBA00022833"/>
    </source>
</evidence>
<dbReference type="FunFam" id="3.30.160.60:FF:000446">
    <property type="entry name" value="Zinc finger protein"/>
    <property type="match status" value="1"/>
</dbReference>
<evidence type="ECO:0000256" key="1">
    <source>
        <dbReference type="ARBA" id="ARBA00004123"/>
    </source>
</evidence>
<evidence type="ECO:0000256" key="8">
    <source>
        <dbReference type="ARBA" id="ARBA00023242"/>
    </source>
</evidence>
<evidence type="ECO:0000256" key="9">
    <source>
        <dbReference type="PROSITE-ProRule" id="PRU00042"/>
    </source>
</evidence>
<feature type="domain" description="C2H2-type" evidence="11">
    <location>
        <begin position="73"/>
        <end position="100"/>
    </location>
</feature>
<organism evidence="12">
    <name type="scientific">Spongospora subterranea</name>
    <dbReference type="NCBI Taxonomy" id="70186"/>
    <lineage>
        <taxon>Eukaryota</taxon>
        <taxon>Sar</taxon>
        <taxon>Rhizaria</taxon>
        <taxon>Endomyxa</taxon>
        <taxon>Phytomyxea</taxon>
        <taxon>Plasmodiophorida</taxon>
        <taxon>Plasmodiophoridae</taxon>
        <taxon>Spongospora</taxon>
    </lineage>
</organism>
<evidence type="ECO:0000256" key="3">
    <source>
        <dbReference type="ARBA" id="ARBA00022737"/>
    </source>
</evidence>
<keyword evidence="3" id="KW-0677">Repeat</keyword>
<feature type="region of interest" description="Disordered" evidence="10">
    <location>
        <begin position="125"/>
        <end position="146"/>
    </location>
</feature>
<dbReference type="EMBL" id="HACM01010863">
    <property type="protein sequence ID" value="CRZ11305.1"/>
    <property type="molecule type" value="Transcribed_RNA"/>
</dbReference>
<sequence>MAMDDAISGSSSDESLNGKRKMNGAEVAVKYETPVKKKARSWIRQWKVIKTAAGDMKVMTWTTEEPLSTGRRLSCPECQKKFDEATSLKRHVRTHLGKSKNICHVCRKGFPDASKLKRHQISLKHFPAPSSSMSDGSDPATSKDFD</sequence>
<evidence type="ECO:0000256" key="7">
    <source>
        <dbReference type="ARBA" id="ARBA00023163"/>
    </source>
</evidence>
<dbReference type="InterPro" id="IPR036236">
    <property type="entry name" value="Znf_C2H2_sf"/>
</dbReference>
<proteinExistence type="predicted"/>
<dbReference type="GO" id="GO:0005634">
    <property type="term" value="C:nucleus"/>
    <property type="evidence" value="ECO:0007669"/>
    <property type="project" value="UniProtKB-SubCell"/>
</dbReference>
<keyword evidence="6" id="KW-0805">Transcription regulation</keyword>
<dbReference type="PANTHER" id="PTHR24394">
    <property type="entry name" value="ZINC FINGER PROTEIN"/>
    <property type="match status" value="1"/>
</dbReference>
<dbReference type="SUPFAM" id="SSF57667">
    <property type="entry name" value="beta-beta-alpha zinc fingers"/>
    <property type="match status" value="1"/>
</dbReference>
<protein>
    <recommendedName>
        <fullName evidence="11">C2H2-type domain-containing protein</fullName>
    </recommendedName>
</protein>
<evidence type="ECO:0000259" key="11">
    <source>
        <dbReference type="PROSITE" id="PS50157"/>
    </source>
</evidence>
<evidence type="ECO:0000256" key="10">
    <source>
        <dbReference type="SAM" id="MobiDB-lite"/>
    </source>
</evidence>
<keyword evidence="7" id="KW-0804">Transcription</keyword>
<name>A0A0H5RAW2_9EUKA</name>
<dbReference type="Pfam" id="PF00096">
    <property type="entry name" value="zf-C2H2"/>
    <property type="match status" value="2"/>
</dbReference>
<comment type="subcellular location">
    <subcellularLocation>
        <location evidence="1">Nucleus</location>
    </subcellularLocation>
</comment>
<dbReference type="Gene3D" id="3.30.160.60">
    <property type="entry name" value="Classic Zinc Finger"/>
    <property type="match status" value="1"/>
</dbReference>
<feature type="region of interest" description="Disordered" evidence="10">
    <location>
        <begin position="1"/>
        <end position="22"/>
    </location>
</feature>
<keyword evidence="8" id="KW-0539">Nucleus</keyword>